<comment type="cofactor">
    <cofactor evidence="15">
        <name>Zn(2+)</name>
        <dbReference type="ChEBI" id="CHEBI:29105"/>
    </cofactor>
    <text evidence="15">Binds 1 zinc ion per subunit.</text>
</comment>
<dbReference type="NCBIfam" id="TIGR00577">
    <property type="entry name" value="fpg"/>
    <property type="match status" value="1"/>
</dbReference>
<comment type="caution">
    <text evidence="15">Lacks conserved residue(s) required for the propagation of feature annotation.</text>
</comment>
<feature type="active site" description="Proton donor; for delta-elimination activity" evidence="15">
    <location>
        <position position="263"/>
    </location>
</feature>
<sequence>MPELPEVETTRAGIAPHICGKAFVRTHIRQPKLRWPVNPDLAAVLNGQTVMAVSRRAKYLLIHTGAGYLIIHLGMSGSLRIYEPGQHPPPQKHDHADFEFADGTLLRFHDPRRFGAILWFAGALEHHPLLQHLGPEPLSADFDAAYLQHTLAKQKRAIKLALMDNAVVVGVGNIYANEALFQAAIAPTRAANSLQAHEYTALVAAIKDVLQRALAAGGSTLRDFVNSEGRSGYFQQQYAVYGRQNENCPHCGGLIYKITQGQRSSFYCPQCQH</sequence>
<evidence type="ECO:0000313" key="18">
    <source>
        <dbReference type="EMBL" id="QRQ80998.1"/>
    </source>
</evidence>
<dbReference type="Gene3D" id="3.20.190.10">
    <property type="entry name" value="MutM-like, N-terminal"/>
    <property type="match status" value="1"/>
</dbReference>
<keyword evidence="19" id="KW-1185">Reference proteome</keyword>
<dbReference type="SMART" id="SM01232">
    <property type="entry name" value="H2TH"/>
    <property type="match status" value="1"/>
</dbReference>
<evidence type="ECO:0000256" key="14">
    <source>
        <dbReference type="ARBA" id="ARBA00044632"/>
    </source>
</evidence>
<feature type="domain" description="Formamidopyrimidine-DNA glycosylase catalytic" evidence="17">
    <location>
        <begin position="2"/>
        <end position="115"/>
    </location>
</feature>
<keyword evidence="5 15" id="KW-0227">DNA damage</keyword>
<dbReference type="EC" id="4.2.99.18" evidence="15"/>
<evidence type="ECO:0000259" key="17">
    <source>
        <dbReference type="PROSITE" id="PS51068"/>
    </source>
</evidence>
<dbReference type="Pfam" id="PF06831">
    <property type="entry name" value="H2TH"/>
    <property type="match status" value="1"/>
</dbReference>
<dbReference type="InterPro" id="IPR000214">
    <property type="entry name" value="Znf_DNA_glyclase/AP_lyase"/>
</dbReference>
<accession>A0A892ZES3</accession>
<evidence type="ECO:0000313" key="19">
    <source>
        <dbReference type="Proteomes" id="UP000653156"/>
    </source>
</evidence>
<dbReference type="InterPro" id="IPR035937">
    <property type="entry name" value="FPG_N"/>
</dbReference>
<evidence type="ECO:0000256" key="2">
    <source>
        <dbReference type="ARBA" id="ARBA00009409"/>
    </source>
</evidence>
<feature type="binding site" evidence="15">
    <location>
        <position position="93"/>
    </location>
    <ligand>
        <name>DNA</name>
        <dbReference type="ChEBI" id="CHEBI:16991"/>
    </ligand>
</feature>
<dbReference type="SMART" id="SM00898">
    <property type="entry name" value="Fapy_DNA_glyco"/>
    <property type="match status" value="1"/>
</dbReference>
<protein>
    <recommendedName>
        <fullName evidence="15">Formamidopyrimidine-DNA glycosylase</fullName>
        <shortName evidence="15">Fapy-DNA glycosylase</shortName>
        <ecNumber evidence="15">3.2.2.23</ecNumber>
    </recommendedName>
    <alternativeName>
        <fullName evidence="15">DNA-(apurinic or apyrimidinic site) lyase MutM</fullName>
        <shortName evidence="15">AP lyase MutM</shortName>
        <ecNumber evidence="15">4.2.99.18</ecNumber>
    </alternativeName>
</protein>
<dbReference type="PROSITE" id="PS01242">
    <property type="entry name" value="ZF_FPG_1"/>
    <property type="match status" value="1"/>
</dbReference>
<dbReference type="SUPFAM" id="SSF46946">
    <property type="entry name" value="S13-like H2TH domain"/>
    <property type="match status" value="1"/>
</dbReference>
<keyword evidence="10 15" id="KW-0234">DNA repair</keyword>
<evidence type="ECO:0000256" key="12">
    <source>
        <dbReference type="ARBA" id="ARBA00023268"/>
    </source>
</evidence>
<proteinExistence type="inferred from homology"/>
<evidence type="ECO:0000256" key="1">
    <source>
        <dbReference type="ARBA" id="ARBA00001668"/>
    </source>
</evidence>
<dbReference type="KEGG" id="ptes:JQU52_09665"/>
<dbReference type="InterPro" id="IPR010979">
    <property type="entry name" value="Ribosomal_uS13-like_H2TH"/>
</dbReference>
<comment type="subunit">
    <text evidence="3 15">Monomer.</text>
</comment>
<dbReference type="PROSITE" id="PS51068">
    <property type="entry name" value="FPG_CAT"/>
    <property type="match status" value="1"/>
</dbReference>
<dbReference type="InterPro" id="IPR020629">
    <property type="entry name" value="FPG_Glyclase"/>
</dbReference>
<dbReference type="Pfam" id="PF01149">
    <property type="entry name" value="Fapy_DNA_glyco"/>
    <property type="match status" value="1"/>
</dbReference>
<dbReference type="CDD" id="cd08966">
    <property type="entry name" value="EcFpg-like_N"/>
    <property type="match status" value="1"/>
</dbReference>
<organism evidence="18 19">
    <name type="scientific">Paralysiella testudinis</name>
    <dbReference type="NCBI Taxonomy" id="2809020"/>
    <lineage>
        <taxon>Bacteria</taxon>
        <taxon>Pseudomonadati</taxon>
        <taxon>Pseudomonadota</taxon>
        <taxon>Betaproteobacteria</taxon>
        <taxon>Neisseriales</taxon>
        <taxon>Neisseriaceae</taxon>
        <taxon>Paralysiella</taxon>
    </lineage>
</organism>
<evidence type="ECO:0000256" key="7">
    <source>
        <dbReference type="ARBA" id="ARBA00022801"/>
    </source>
</evidence>
<dbReference type="Proteomes" id="UP000653156">
    <property type="component" value="Chromosome"/>
</dbReference>
<dbReference type="AlphaFoldDB" id="A0A892ZES3"/>
<evidence type="ECO:0000256" key="4">
    <source>
        <dbReference type="ARBA" id="ARBA00022723"/>
    </source>
</evidence>
<comment type="function">
    <text evidence="15">Involved in base excision repair of DNA damaged by oxidation or by mutagenic agents. Acts as DNA glycosylase that recognizes and removes damaged bases. Has a preference for oxidized purines, such as 7,8-dihydro-8-oxoguanine (8-oxoG). Has AP (apurinic/apyrimidinic) lyase activity and introduces nicks in the DNA strand. Cleaves the DNA backbone by beta-delta elimination to generate a single-strand break at the site of the removed base with both 3'- and 5'-phosphates.</text>
</comment>
<gene>
    <name evidence="15 18" type="primary">mutM</name>
    <name evidence="15" type="synonym">fpg</name>
    <name evidence="18" type="ORF">JQU52_09665</name>
</gene>
<dbReference type="GO" id="GO:0006284">
    <property type="term" value="P:base-excision repair"/>
    <property type="evidence" value="ECO:0007669"/>
    <property type="project" value="InterPro"/>
</dbReference>
<evidence type="ECO:0000256" key="13">
    <source>
        <dbReference type="ARBA" id="ARBA00023295"/>
    </source>
</evidence>
<dbReference type="EMBL" id="CP069798">
    <property type="protein sequence ID" value="QRQ80998.1"/>
    <property type="molecule type" value="Genomic_DNA"/>
</dbReference>
<feature type="domain" description="FPG-type" evidence="16">
    <location>
        <begin position="239"/>
        <end position="273"/>
    </location>
</feature>
<evidence type="ECO:0000256" key="8">
    <source>
        <dbReference type="ARBA" id="ARBA00022833"/>
    </source>
</evidence>
<dbReference type="HAMAP" id="MF_00103">
    <property type="entry name" value="Fapy_DNA_glycosyl"/>
    <property type="match status" value="1"/>
</dbReference>
<evidence type="ECO:0000256" key="5">
    <source>
        <dbReference type="ARBA" id="ARBA00022763"/>
    </source>
</evidence>
<evidence type="ECO:0000256" key="10">
    <source>
        <dbReference type="ARBA" id="ARBA00023204"/>
    </source>
</evidence>
<keyword evidence="8 15" id="KW-0862">Zinc</keyword>
<keyword evidence="9 15" id="KW-0238">DNA-binding</keyword>
<keyword evidence="11 15" id="KW-0456">Lyase</keyword>
<evidence type="ECO:0000256" key="9">
    <source>
        <dbReference type="ARBA" id="ARBA00023125"/>
    </source>
</evidence>
<dbReference type="NCBIfam" id="NF002211">
    <property type="entry name" value="PRK01103.1"/>
    <property type="match status" value="1"/>
</dbReference>
<keyword evidence="6 15" id="KW-0863">Zinc-finger</keyword>
<dbReference type="PANTHER" id="PTHR22993:SF9">
    <property type="entry name" value="FORMAMIDOPYRIMIDINE-DNA GLYCOSYLASE"/>
    <property type="match status" value="1"/>
</dbReference>
<dbReference type="GO" id="GO:0008270">
    <property type="term" value="F:zinc ion binding"/>
    <property type="evidence" value="ECO:0007669"/>
    <property type="project" value="UniProtKB-UniRule"/>
</dbReference>
<keyword evidence="7 15" id="KW-0378">Hydrolase</keyword>
<dbReference type="FunFam" id="1.10.8.50:FF:000003">
    <property type="entry name" value="Formamidopyrimidine-DNA glycosylase"/>
    <property type="match status" value="1"/>
</dbReference>
<feature type="active site" description="Proton donor; for beta-elimination activity" evidence="15">
    <location>
        <position position="58"/>
    </location>
</feature>
<reference evidence="18" key="1">
    <citation type="submission" date="2021-02" db="EMBL/GenBank/DDBJ databases">
        <title>Neisseriaceae sp. 26B isolated from the cloaca of a Common Toad-headed Turtle (Mesoclemmys nasuta).</title>
        <authorList>
            <person name="Spergser J."/>
            <person name="Busse H.-J."/>
        </authorList>
    </citation>
    <scope>NUCLEOTIDE SEQUENCE</scope>
    <source>
        <strain evidence="18">26B</strain>
    </source>
</reference>
<comment type="catalytic activity">
    <reaction evidence="14 15">
        <text>2'-deoxyribonucleotide-(2'-deoxyribose 5'-phosphate)-2'-deoxyribonucleotide-DNA = a 3'-end 2'-deoxyribonucleotide-(2,3-dehydro-2,3-deoxyribose 5'-phosphate)-DNA + a 5'-end 5'-phospho-2'-deoxyribonucleoside-DNA + H(+)</text>
        <dbReference type="Rhea" id="RHEA:66592"/>
        <dbReference type="Rhea" id="RHEA-COMP:13180"/>
        <dbReference type="Rhea" id="RHEA-COMP:16897"/>
        <dbReference type="Rhea" id="RHEA-COMP:17067"/>
        <dbReference type="ChEBI" id="CHEBI:15378"/>
        <dbReference type="ChEBI" id="CHEBI:136412"/>
        <dbReference type="ChEBI" id="CHEBI:157695"/>
        <dbReference type="ChEBI" id="CHEBI:167181"/>
        <dbReference type="EC" id="4.2.99.18"/>
    </reaction>
</comment>
<keyword evidence="4 15" id="KW-0479">Metal-binding</keyword>
<comment type="catalytic activity">
    <reaction evidence="1 15">
        <text>Hydrolysis of DNA containing ring-opened 7-methylguanine residues, releasing 2,6-diamino-4-hydroxy-5-(N-methyl)formamidopyrimidine.</text>
        <dbReference type="EC" id="3.2.2.23"/>
    </reaction>
</comment>
<name>A0A892ZES3_9NEIS</name>
<feature type="active site" description="Proton donor" evidence="15">
    <location>
        <position position="3"/>
    </location>
</feature>
<keyword evidence="12 15" id="KW-0511">Multifunctional enzyme</keyword>
<dbReference type="Gene3D" id="1.10.8.50">
    <property type="match status" value="1"/>
</dbReference>
<dbReference type="Pfam" id="PF06827">
    <property type="entry name" value="zf-FPG_IleRS"/>
    <property type="match status" value="1"/>
</dbReference>
<dbReference type="FunFam" id="3.20.190.10:FF:000001">
    <property type="entry name" value="Formamidopyrimidine-DNA glycosylase"/>
    <property type="match status" value="1"/>
</dbReference>
<evidence type="ECO:0000259" key="16">
    <source>
        <dbReference type="PROSITE" id="PS51066"/>
    </source>
</evidence>
<dbReference type="SUPFAM" id="SSF57716">
    <property type="entry name" value="Glucocorticoid receptor-like (DNA-binding domain)"/>
    <property type="match status" value="1"/>
</dbReference>
<evidence type="ECO:0000256" key="15">
    <source>
        <dbReference type="HAMAP-Rule" id="MF_00103"/>
    </source>
</evidence>
<dbReference type="InterPro" id="IPR012319">
    <property type="entry name" value="FPG_cat"/>
</dbReference>
<dbReference type="GO" id="GO:0003684">
    <property type="term" value="F:damaged DNA binding"/>
    <property type="evidence" value="ECO:0007669"/>
    <property type="project" value="InterPro"/>
</dbReference>
<dbReference type="InterPro" id="IPR015886">
    <property type="entry name" value="H2TH_FPG"/>
</dbReference>
<dbReference type="EC" id="3.2.2.23" evidence="15"/>
<comment type="similarity">
    <text evidence="2 15">Belongs to the FPG family.</text>
</comment>
<keyword evidence="13 15" id="KW-0326">Glycosidase</keyword>
<dbReference type="PROSITE" id="PS51066">
    <property type="entry name" value="ZF_FPG_2"/>
    <property type="match status" value="1"/>
</dbReference>
<dbReference type="SUPFAM" id="SSF81624">
    <property type="entry name" value="N-terminal domain of MutM-like DNA repair proteins"/>
    <property type="match status" value="1"/>
</dbReference>
<feature type="active site" description="Schiff-base intermediate with DNA" evidence="15">
    <location>
        <position position="2"/>
    </location>
</feature>
<dbReference type="GO" id="GO:0140078">
    <property type="term" value="F:class I DNA-(apurinic or apyrimidinic site) endonuclease activity"/>
    <property type="evidence" value="ECO:0007669"/>
    <property type="project" value="UniProtKB-EC"/>
</dbReference>
<evidence type="ECO:0000256" key="3">
    <source>
        <dbReference type="ARBA" id="ARBA00011245"/>
    </source>
</evidence>
<feature type="binding site" evidence="15">
    <location>
        <position position="112"/>
    </location>
    <ligand>
        <name>DNA</name>
        <dbReference type="ChEBI" id="CHEBI:16991"/>
    </ligand>
</feature>
<dbReference type="InterPro" id="IPR015887">
    <property type="entry name" value="DNA_glyclase_Znf_dom_DNA_BS"/>
</dbReference>
<dbReference type="GO" id="GO:0034039">
    <property type="term" value="F:8-oxo-7,8-dihydroguanine DNA N-glycosylase activity"/>
    <property type="evidence" value="ECO:0007669"/>
    <property type="project" value="TreeGrafter"/>
</dbReference>
<dbReference type="RefSeq" id="WP_230338281.1">
    <property type="nucleotide sequence ID" value="NZ_CP069798.1"/>
</dbReference>
<evidence type="ECO:0000256" key="6">
    <source>
        <dbReference type="ARBA" id="ARBA00022771"/>
    </source>
</evidence>
<evidence type="ECO:0000256" key="11">
    <source>
        <dbReference type="ARBA" id="ARBA00023239"/>
    </source>
</evidence>
<dbReference type="PANTHER" id="PTHR22993">
    <property type="entry name" value="FORMAMIDOPYRIMIDINE-DNA GLYCOSYLASE"/>
    <property type="match status" value="1"/>
</dbReference>
<dbReference type="InterPro" id="IPR010663">
    <property type="entry name" value="Znf_FPG/IleRS"/>
</dbReference>